<dbReference type="PRINTS" id="PR00173">
    <property type="entry name" value="EDTRNSPORT"/>
</dbReference>
<dbReference type="InterPro" id="IPR036458">
    <property type="entry name" value="Na:dicarbo_symporter_sf"/>
</dbReference>
<dbReference type="GO" id="GO:0005886">
    <property type="term" value="C:plasma membrane"/>
    <property type="evidence" value="ECO:0007669"/>
    <property type="project" value="UniProtKB-SubCell"/>
</dbReference>
<evidence type="ECO:0000313" key="9">
    <source>
        <dbReference type="EMBL" id="KAF0740019.1"/>
    </source>
</evidence>
<dbReference type="EMBL" id="VJMJ01000055">
    <property type="protein sequence ID" value="KAF0740019.1"/>
    <property type="molecule type" value="Genomic_DNA"/>
</dbReference>
<dbReference type="Pfam" id="PF00375">
    <property type="entry name" value="SDF"/>
    <property type="match status" value="1"/>
</dbReference>
<dbReference type="GO" id="GO:0015293">
    <property type="term" value="F:symporter activity"/>
    <property type="evidence" value="ECO:0007669"/>
    <property type="project" value="UniProtKB-UniRule"/>
</dbReference>
<comment type="subcellular location">
    <subcellularLocation>
        <location evidence="1">Cell membrane</location>
        <topology evidence="1">Multi-pass membrane protein</topology>
    </subcellularLocation>
    <subcellularLocation>
        <location evidence="7">Membrane</location>
        <topology evidence="7">Multi-pass membrane protein</topology>
    </subcellularLocation>
</comment>
<evidence type="ECO:0000256" key="6">
    <source>
        <dbReference type="ARBA" id="ARBA00023136"/>
    </source>
</evidence>
<comment type="caution">
    <text evidence="9">The sequence shown here is derived from an EMBL/GenBank/DDBJ whole genome shotgun (WGS) entry which is preliminary data.</text>
</comment>
<keyword evidence="6 7" id="KW-0472">Membrane</keyword>
<evidence type="ECO:0000256" key="4">
    <source>
        <dbReference type="ARBA" id="ARBA00022692"/>
    </source>
</evidence>
<evidence type="ECO:0000256" key="8">
    <source>
        <dbReference type="SAM" id="MobiDB-lite"/>
    </source>
</evidence>
<keyword evidence="2 7" id="KW-0813">Transport</keyword>
<dbReference type="Proteomes" id="UP000481153">
    <property type="component" value="Unassembled WGS sequence"/>
</dbReference>
<keyword evidence="5 7" id="KW-1133">Transmembrane helix</keyword>
<gene>
    <name evidence="9" type="ORF">Ae201684_004463</name>
</gene>
<evidence type="ECO:0000256" key="5">
    <source>
        <dbReference type="ARBA" id="ARBA00022989"/>
    </source>
</evidence>
<sequence length="574" mass="61181">MSNNFTPRVRDATVGGILHYETSSSSRAARPKRTPSETPTCRTDFTNAPDAGFRLHHDHAESRMSDRDYPILADGGLFPNKAANASINQDPTSTQPIVSSFAILLGALVGVGGGIALYFVHIGPDWLRLVALPGSLFLRALQCLVLPLVFCVMTVVVAQMAAIGRSSTMRWQTVLPFALTSILATTQGFVLALAFKSLFQVSSDSTASSSSSALASASSGSAFNLTLQCANGLYLAVKNDSLACVGSSTDASALFTASNQTRVATGSLDYSSLVDLVVNVANILVPSNIFASFNSGSLLSIVVFSVPLGIAAAAANTNVDEPNHILGLFRQLRNVFLRMLHALLFLTPVAVAFLVASSIANFDKYYTREAMTQLAVLFAAFVIGIVCHSVVVLPLYVFIATKANPFVYFHQLLPAYLFAFGSASSLATLPIAIECIERAKISRAIAHVAMPFGTPINLNGAGLYYPLAMVFMANMAGMDDQWNTARLLVLFIVSFIGCVATAPMPGAGTIYLSILWRTCFPSTSTPVSFAVLVAADFIFDRVCTMVNLHGNIAVTRILADQIDETFEVQAAPHV</sequence>
<keyword evidence="10" id="KW-1185">Reference proteome</keyword>
<keyword evidence="4 7" id="KW-0812">Transmembrane</keyword>
<feature type="transmembrane region" description="Helical" evidence="7">
    <location>
        <begin position="174"/>
        <end position="195"/>
    </location>
</feature>
<dbReference type="PANTHER" id="PTHR42865">
    <property type="entry name" value="PROTON/GLUTAMATE-ASPARTATE SYMPORTER"/>
    <property type="match status" value="1"/>
</dbReference>
<comment type="similarity">
    <text evidence="7">Belongs to the dicarboxylate/amino acid:cation symporter (DAACS) (TC 2.A.23) family.</text>
</comment>
<reference evidence="9 10" key="1">
    <citation type="submission" date="2019-07" db="EMBL/GenBank/DDBJ databases">
        <title>Genomics analysis of Aphanomyces spp. identifies a new class of oomycete effector associated with host adaptation.</title>
        <authorList>
            <person name="Gaulin E."/>
        </authorList>
    </citation>
    <scope>NUCLEOTIDE SEQUENCE [LARGE SCALE GENOMIC DNA]</scope>
    <source>
        <strain evidence="9 10">ATCC 201684</strain>
    </source>
</reference>
<evidence type="ECO:0000313" key="10">
    <source>
        <dbReference type="Proteomes" id="UP000481153"/>
    </source>
</evidence>
<dbReference type="Gene3D" id="1.10.3860.10">
    <property type="entry name" value="Sodium:dicarboxylate symporter"/>
    <property type="match status" value="1"/>
</dbReference>
<feature type="transmembrane region" description="Helical" evidence="7">
    <location>
        <begin position="97"/>
        <end position="119"/>
    </location>
</feature>
<feature type="region of interest" description="Disordered" evidence="8">
    <location>
        <begin position="21"/>
        <end position="47"/>
    </location>
</feature>
<feature type="transmembrane region" description="Helical" evidence="7">
    <location>
        <begin position="411"/>
        <end position="433"/>
    </location>
</feature>
<organism evidence="9 10">
    <name type="scientific">Aphanomyces euteiches</name>
    <dbReference type="NCBI Taxonomy" id="100861"/>
    <lineage>
        <taxon>Eukaryota</taxon>
        <taxon>Sar</taxon>
        <taxon>Stramenopiles</taxon>
        <taxon>Oomycota</taxon>
        <taxon>Saprolegniomycetes</taxon>
        <taxon>Saprolegniales</taxon>
        <taxon>Verrucalvaceae</taxon>
        <taxon>Aphanomyces</taxon>
    </lineage>
</organism>
<feature type="transmembrane region" description="Helical" evidence="7">
    <location>
        <begin position="374"/>
        <end position="399"/>
    </location>
</feature>
<evidence type="ECO:0000256" key="1">
    <source>
        <dbReference type="ARBA" id="ARBA00004651"/>
    </source>
</evidence>
<evidence type="ECO:0000256" key="3">
    <source>
        <dbReference type="ARBA" id="ARBA00022475"/>
    </source>
</evidence>
<dbReference type="PANTHER" id="PTHR42865:SF7">
    <property type="entry name" value="PROTON_GLUTAMATE-ASPARTATE SYMPORTER"/>
    <property type="match status" value="1"/>
</dbReference>
<feature type="transmembrane region" description="Helical" evidence="7">
    <location>
        <begin position="487"/>
        <end position="512"/>
    </location>
</feature>
<accession>A0A6G0XIM2</accession>
<feature type="transmembrane region" description="Helical" evidence="7">
    <location>
        <begin position="139"/>
        <end position="162"/>
    </location>
</feature>
<feature type="transmembrane region" description="Helical" evidence="7">
    <location>
        <begin position="339"/>
        <end position="362"/>
    </location>
</feature>
<proteinExistence type="inferred from homology"/>
<dbReference type="SUPFAM" id="SSF118215">
    <property type="entry name" value="Proton glutamate symport protein"/>
    <property type="match status" value="1"/>
</dbReference>
<keyword evidence="3" id="KW-1003">Cell membrane</keyword>
<keyword evidence="7" id="KW-0769">Symport</keyword>
<protein>
    <recommendedName>
        <fullName evidence="7">Amino acid transporter</fullName>
    </recommendedName>
</protein>
<dbReference type="AlphaFoldDB" id="A0A6G0XIM2"/>
<dbReference type="InterPro" id="IPR001991">
    <property type="entry name" value="Na-dicarboxylate_symporter"/>
</dbReference>
<feature type="compositionally biased region" description="Polar residues" evidence="8">
    <location>
        <begin position="36"/>
        <end position="46"/>
    </location>
</feature>
<evidence type="ECO:0000256" key="7">
    <source>
        <dbReference type="RuleBase" id="RU361216"/>
    </source>
</evidence>
<name>A0A6G0XIM2_9STRA</name>
<feature type="transmembrane region" description="Helical" evidence="7">
    <location>
        <begin position="445"/>
        <end position="467"/>
    </location>
</feature>
<dbReference type="VEuPathDB" id="FungiDB:AeMF1_019095"/>
<feature type="transmembrane region" description="Helical" evidence="7">
    <location>
        <begin position="298"/>
        <end position="319"/>
    </location>
</feature>
<evidence type="ECO:0000256" key="2">
    <source>
        <dbReference type="ARBA" id="ARBA00022448"/>
    </source>
</evidence>